<feature type="domain" description="Multidrug resistance protein MdtA-like barrel-sandwich hybrid" evidence="4">
    <location>
        <begin position="60"/>
        <end position="195"/>
    </location>
</feature>
<dbReference type="InterPro" id="IPR058626">
    <property type="entry name" value="MdtA-like_b-barrel"/>
</dbReference>
<dbReference type="Proteomes" id="UP000310016">
    <property type="component" value="Unassembled WGS sequence"/>
</dbReference>
<dbReference type="PROSITE" id="PS51257">
    <property type="entry name" value="PROKAR_LIPOPROTEIN"/>
    <property type="match status" value="1"/>
</dbReference>
<evidence type="ECO:0000259" key="6">
    <source>
        <dbReference type="Pfam" id="PF25967"/>
    </source>
</evidence>
<comment type="caution">
    <text evidence="7">The sequence shown here is derived from an EMBL/GenBank/DDBJ whole genome shotgun (WGS) entry which is preliminary data.</text>
</comment>
<evidence type="ECO:0000259" key="5">
    <source>
        <dbReference type="Pfam" id="PF25944"/>
    </source>
</evidence>
<evidence type="ECO:0000313" key="8">
    <source>
        <dbReference type="Proteomes" id="UP000310016"/>
    </source>
</evidence>
<evidence type="ECO:0000313" key="7">
    <source>
        <dbReference type="EMBL" id="TJZ65625.1"/>
    </source>
</evidence>
<feature type="domain" description="Multidrug resistance protein MdtA-like beta-barrel" evidence="5">
    <location>
        <begin position="208"/>
        <end position="296"/>
    </location>
</feature>
<dbReference type="PANTHER" id="PTHR30158">
    <property type="entry name" value="ACRA/E-RELATED COMPONENT OF DRUG EFFLUX TRANSPORTER"/>
    <property type="match status" value="1"/>
</dbReference>
<proteinExistence type="inferred from homology"/>
<dbReference type="RefSeq" id="WP_136774818.1">
    <property type="nucleotide sequence ID" value="NZ_CP156074.1"/>
</dbReference>
<keyword evidence="8" id="KW-1185">Reference proteome</keyword>
<evidence type="ECO:0000259" key="4">
    <source>
        <dbReference type="Pfam" id="PF25917"/>
    </source>
</evidence>
<evidence type="ECO:0000256" key="1">
    <source>
        <dbReference type="ARBA" id="ARBA00004196"/>
    </source>
</evidence>
<protein>
    <submittedName>
        <fullName evidence="7">Efflux RND transporter periplasmic adaptor subunit</fullName>
    </submittedName>
</protein>
<dbReference type="Gene3D" id="2.40.50.100">
    <property type="match status" value="1"/>
</dbReference>
<evidence type="ECO:0000259" key="3">
    <source>
        <dbReference type="Pfam" id="PF25876"/>
    </source>
</evidence>
<dbReference type="GO" id="GO:0005886">
    <property type="term" value="C:plasma membrane"/>
    <property type="evidence" value="ECO:0007669"/>
    <property type="project" value="TreeGrafter"/>
</dbReference>
<dbReference type="GO" id="GO:0030313">
    <property type="term" value="C:cell envelope"/>
    <property type="evidence" value="ECO:0007669"/>
    <property type="project" value="UniProtKB-SubCell"/>
</dbReference>
<dbReference type="Pfam" id="PF25944">
    <property type="entry name" value="Beta-barrel_RND"/>
    <property type="match status" value="1"/>
</dbReference>
<dbReference type="AlphaFoldDB" id="A0A4U0PCX4"/>
<organism evidence="7 8">
    <name type="scientific">Chitiniphilus eburneus</name>
    <dbReference type="NCBI Taxonomy" id="2571148"/>
    <lineage>
        <taxon>Bacteria</taxon>
        <taxon>Pseudomonadati</taxon>
        <taxon>Pseudomonadota</taxon>
        <taxon>Betaproteobacteria</taxon>
        <taxon>Neisseriales</taxon>
        <taxon>Chitinibacteraceae</taxon>
        <taxon>Chitiniphilus</taxon>
    </lineage>
</organism>
<feature type="domain" description="Multidrug resistance protein MdtA-like alpha-helical hairpin" evidence="3">
    <location>
        <begin position="101"/>
        <end position="170"/>
    </location>
</feature>
<dbReference type="OrthoDB" id="9783047at2"/>
<sequence>MPHFPRQSVLLACLIPVLFTACGKSQEAKHVPPPPVSVVTIQPANVPMIYEAVGQTAGYREIEVRARVEGILLKRTYTEGKPVKEGQLLFQIDPAPYRAALDQARGVQAQAKAQLEKARLDKERIVPLYQENAVSKKDYDDAFAAFDTATANLDSASARLQEAQINLDYTNVVAPIGGMASKINVSEGSLVAPTANGGLLTTIAQLDPLYANFSFSEADQLSMQRGQQDGRLIPPKNRNFEVELQLADGSSYSKRGHVDFADSKVDPTTGTIRARAIVPNPDGQLLPGQFVRVRLHGATIKDAILVPQRSVLQQQADKIVLVVNDKNVVEVRPVELGATHGNDYVVAKGLKGGERVITDGVLKAKPGSPVTIAPPAAHASAPAAR</sequence>
<feature type="domain" description="Multidrug resistance protein MdtA-like C-terminal permuted SH3" evidence="6">
    <location>
        <begin position="302"/>
        <end position="361"/>
    </location>
</feature>
<dbReference type="InterPro" id="IPR058625">
    <property type="entry name" value="MdtA-like_BSH"/>
</dbReference>
<comment type="subcellular location">
    <subcellularLocation>
        <location evidence="1">Cell envelope</location>
    </subcellularLocation>
</comment>
<gene>
    <name evidence="7" type="ORF">FAZ21_17990</name>
</gene>
<dbReference type="Pfam" id="PF25967">
    <property type="entry name" value="RND-MFP_C"/>
    <property type="match status" value="1"/>
</dbReference>
<dbReference type="Pfam" id="PF25876">
    <property type="entry name" value="HH_MFP_RND"/>
    <property type="match status" value="1"/>
</dbReference>
<dbReference type="GO" id="GO:0046677">
    <property type="term" value="P:response to antibiotic"/>
    <property type="evidence" value="ECO:0007669"/>
    <property type="project" value="TreeGrafter"/>
</dbReference>
<dbReference type="Pfam" id="PF25917">
    <property type="entry name" value="BSH_RND"/>
    <property type="match status" value="1"/>
</dbReference>
<reference evidence="7 8" key="1">
    <citation type="submission" date="2019-04" db="EMBL/GenBank/DDBJ databases">
        <title>Chitiniphilus eburnea sp. nov., a novel chitinolytic bacterium isolated from aquaculture sludge.</title>
        <authorList>
            <person name="Sheng M."/>
        </authorList>
    </citation>
    <scope>NUCLEOTIDE SEQUENCE [LARGE SCALE GENOMIC DNA]</scope>
    <source>
        <strain evidence="7 8">HX-2-15</strain>
    </source>
</reference>
<dbReference type="NCBIfam" id="TIGR01730">
    <property type="entry name" value="RND_mfp"/>
    <property type="match status" value="1"/>
</dbReference>
<dbReference type="EMBL" id="SUMF01000036">
    <property type="protein sequence ID" value="TJZ65625.1"/>
    <property type="molecule type" value="Genomic_DNA"/>
</dbReference>
<dbReference type="Gene3D" id="2.40.30.170">
    <property type="match status" value="1"/>
</dbReference>
<dbReference type="Gene3D" id="2.40.420.20">
    <property type="match status" value="1"/>
</dbReference>
<dbReference type="InterPro" id="IPR006143">
    <property type="entry name" value="RND_pump_MFP"/>
</dbReference>
<accession>A0A4U0PCX4</accession>
<name>A0A4U0PCX4_9NEIS</name>
<dbReference type="SUPFAM" id="SSF111369">
    <property type="entry name" value="HlyD-like secretion proteins"/>
    <property type="match status" value="1"/>
</dbReference>
<dbReference type="Gene3D" id="1.10.287.470">
    <property type="entry name" value="Helix hairpin bin"/>
    <property type="match status" value="1"/>
</dbReference>
<dbReference type="InterPro" id="IPR058627">
    <property type="entry name" value="MdtA-like_C"/>
</dbReference>
<comment type="similarity">
    <text evidence="2">Belongs to the membrane fusion protein (MFP) (TC 8.A.1) family.</text>
</comment>
<evidence type="ECO:0000256" key="2">
    <source>
        <dbReference type="ARBA" id="ARBA00009477"/>
    </source>
</evidence>
<dbReference type="FunFam" id="2.40.420.20:FF:000001">
    <property type="entry name" value="Efflux RND transporter periplasmic adaptor subunit"/>
    <property type="match status" value="1"/>
</dbReference>
<dbReference type="InterPro" id="IPR058624">
    <property type="entry name" value="MdtA-like_HH"/>
</dbReference>
<dbReference type="GO" id="GO:0022857">
    <property type="term" value="F:transmembrane transporter activity"/>
    <property type="evidence" value="ECO:0007669"/>
    <property type="project" value="InterPro"/>
</dbReference>